<dbReference type="Proteomes" id="UP000549394">
    <property type="component" value="Unassembled WGS sequence"/>
</dbReference>
<keyword evidence="2" id="KW-1185">Reference proteome</keyword>
<gene>
    <name evidence="1" type="ORF">DGYR_LOCUS7964</name>
</gene>
<comment type="caution">
    <text evidence="1">The sequence shown here is derived from an EMBL/GenBank/DDBJ whole genome shotgun (WGS) entry which is preliminary data.</text>
</comment>
<dbReference type="EMBL" id="CAJFCJ010000011">
    <property type="protein sequence ID" value="CAD5119774.1"/>
    <property type="molecule type" value="Genomic_DNA"/>
</dbReference>
<proteinExistence type="predicted"/>
<sequence>MFLNGMSEHHRLLFLEQEVKKMRQLSERYRCEEMISKKRLEKHLRSIRKYFIGFELKIRKELNLTYLMQTKRIAEYTTYIQRLLKTHRSLYPEERFEIEQRMMHMRQSINATTISVNLVDRHFEAPAYLNITERYQPYYKIKQTMFLGANDLNSISGVLRMDDKLLLTKVYDKETILDAYSLDGGYLKEFWKGPVQITSIITDYRQFYVYAAFYCKNLICRAIVHGNSYHFYPWVMITKPQEVLNCGVDDLLCWYNKNVICRLNVNGEKLWSLKVDGLKGICSFNLPRIHLFYTYHHKSIVLRDANKKGRRIFRRRFQGSKTFTGMTASTFGLMISEPKKAEIQIMDPETLQLVAKLPTTDRPCKLHSYCDGFQFVIYAILYDHERNLKKLSILHYE</sequence>
<evidence type="ECO:0000313" key="2">
    <source>
        <dbReference type="Proteomes" id="UP000549394"/>
    </source>
</evidence>
<reference evidence="1 2" key="1">
    <citation type="submission" date="2020-08" db="EMBL/GenBank/DDBJ databases">
        <authorList>
            <person name="Hejnol A."/>
        </authorList>
    </citation>
    <scope>NUCLEOTIDE SEQUENCE [LARGE SCALE GENOMIC DNA]</scope>
</reference>
<evidence type="ECO:0000313" key="1">
    <source>
        <dbReference type="EMBL" id="CAD5119774.1"/>
    </source>
</evidence>
<organism evidence="1 2">
    <name type="scientific">Dimorphilus gyrociliatus</name>
    <dbReference type="NCBI Taxonomy" id="2664684"/>
    <lineage>
        <taxon>Eukaryota</taxon>
        <taxon>Metazoa</taxon>
        <taxon>Spiralia</taxon>
        <taxon>Lophotrochozoa</taxon>
        <taxon>Annelida</taxon>
        <taxon>Polychaeta</taxon>
        <taxon>Polychaeta incertae sedis</taxon>
        <taxon>Dinophilidae</taxon>
        <taxon>Dimorphilus</taxon>
    </lineage>
</organism>
<protein>
    <submittedName>
        <fullName evidence="1">Uncharacterized protein</fullName>
    </submittedName>
</protein>
<name>A0A7I8VZ22_9ANNE</name>
<dbReference type="AlphaFoldDB" id="A0A7I8VZ22"/>
<accession>A0A7I8VZ22</accession>